<evidence type="ECO:0000259" key="15">
    <source>
        <dbReference type="PROSITE" id="PS50144"/>
    </source>
</evidence>
<evidence type="ECO:0000256" key="13">
    <source>
        <dbReference type="SAM" id="MobiDB-lite"/>
    </source>
</evidence>
<comment type="subcellular location">
    <subcellularLocation>
        <location evidence="1">Cytoplasm</location>
    </subcellularLocation>
</comment>
<evidence type="ECO:0000256" key="11">
    <source>
        <dbReference type="PROSITE-ProRule" id="PRU00207"/>
    </source>
</evidence>
<dbReference type="InterPro" id="IPR049342">
    <property type="entry name" value="TRAF1-6_MATH_dom"/>
</dbReference>
<evidence type="ECO:0000256" key="3">
    <source>
        <dbReference type="ARBA" id="ARBA00022499"/>
    </source>
</evidence>
<dbReference type="RefSeq" id="XP_022330016.1">
    <property type="nucleotide sequence ID" value="XM_022474308.1"/>
</dbReference>
<dbReference type="GO" id="GO:0043122">
    <property type="term" value="P:regulation of canonical NF-kappaB signal transduction"/>
    <property type="evidence" value="ECO:0007669"/>
    <property type="project" value="TreeGrafter"/>
</dbReference>
<evidence type="ECO:0000256" key="10">
    <source>
        <dbReference type="ARBA" id="ARBA00023054"/>
    </source>
</evidence>
<dbReference type="InterPro" id="IPR001841">
    <property type="entry name" value="Znf_RING"/>
</dbReference>
<evidence type="ECO:0000259" key="16">
    <source>
        <dbReference type="PROSITE" id="PS50145"/>
    </source>
</evidence>
<dbReference type="Pfam" id="PF00097">
    <property type="entry name" value="zf-C3HC4"/>
    <property type="match status" value="1"/>
</dbReference>
<evidence type="ECO:0000256" key="1">
    <source>
        <dbReference type="ARBA" id="ARBA00004496"/>
    </source>
</evidence>
<dbReference type="GO" id="GO:0005164">
    <property type="term" value="F:tumor necrosis factor receptor binding"/>
    <property type="evidence" value="ECO:0007669"/>
    <property type="project" value="TreeGrafter"/>
</dbReference>
<dbReference type="SUPFAM" id="SSF57850">
    <property type="entry name" value="RING/U-box"/>
    <property type="match status" value="1"/>
</dbReference>
<dbReference type="GO" id="GO:0007165">
    <property type="term" value="P:signal transduction"/>
    <property type="evidence" value="ECO:0007669"/>
    <property type="project" value="InterPro"/>
</dbReference>
<evidence type="ECO:0000256" key="5">
    <source>
        <dbReference type="ARBA" id="ARBA00022723"/>
    </source>
</evidence>
<dbReference type="InterPro" id="IPR012227">
    <property type="entry name" value="TNF_rcpt-assoc_TRAF_met"/>
</dbReference>
<feature type="domain" description="RING-type" evidence="14">
    <location>
        <begin position="42"/>
        <end position="83"/>
    </location>
</feature>
<dbReference type="InterPro" id="IPR008974">
    <property type="entry name" value="TRAF-like"/>
</dbReference>
<evidence type="ECO:0000256" key="6">
    <source>
        <dbReference type="ARBA" id="ARBA00022737"/>
    </source>
</evidence>
<dbReference type="KEGG" id="cvn:111128592"/>
<evidence type="ECO:0000256" key="4">
    <source>
        <dbReference type="ARBA" id="ARBA00022703"/>
    </source>
</evidence>
<dbReference type="RefSeq" id="XP_022330015.1">
    <property type="nucleotide sequence ID" value="XM_022474307.1"/>
</dbReference>
<dbReference type="PROSITE" id="PS50145">
    <property type="entry name" value="ZF_TRAF"/>
    <property type="match status" value="1"/>
</dbReference>
<dbReference type="Gene3D" id="3.30.40.10">
    <property type="entry name" value="Zinc/RING finger domain, C3HC4 (zinc finger)"/>
    <property type="match status" value="3"/>
</dbReference>
<dbReference type="GO" id="GO:0008270">
    <property type="term" value="F:zinc ion binding"/>
    <property type="evidence" value="ECO:0007669"/>
    <property type="project" value="UniProtKB-KW"/>
</dbReference>
<dbReference type="PANTHER" id="PTHR10131:SF153">
    <property type="entry name" value="RING-TYPE DOMAIN-CONTAINING PROTEIN"/>
    <property type="match status" value="1"/>
</dbReference>
<evidence type="ECO:0000313" key="19">
    <source>
        <dbReference type="RefSeq" id="XP_022330016.1"/>
    </source>
</evidence>
<dbReference type="AlphaFoldDB" id="A0A8B8DSQ0"/>
<dbReference type="InterPro" id="IPR002083">
    <property type="entry name" value="MATH/TRAF_dom"/>
</dbReference>
<feature type="domain" description="TRAF-type" evidence="16">
    <location>
        <begin position="186"/>
        <end position="234"/>
    </location>
</feature>
<evidence type="ECO:0000256" key="7">
    <source>
        <dbReference type="ARBA" id="ARBA00022771"/>
    </source>
</evidence>
<dbReference type="GO" id="GO:0006915">
    <property type="term" value="P:apoptotic process"/>
    <property type="evidence" value="ECO:0007669"/>
    <property type="project" value="UniProtKB-KW"/>
</dbReference>
<dbReference type="GO" id="GO:0042981">
    <property type="term" value="P:regulation of apoptotic process"/>
    <property type="evidence" value="ECO:0007669"/>
    <property type="project" value="InterPro"/>
</dbReference>
<gene>
    <name evidence="18 19" type="primary">LOC111128592</name>
</gene>
<keyword evidence="7 11" id="KW-0863">Zinc-finger</keyword>
<keyword evidence="10 12" id="KW-0175">Coiled coil</keyword>
<dbReference type="Pfam" id="PF02176">
    <property type="entry name" value="zf-TRAF"/>
    <property type="match status" value="2"/>
</dbReference>
<sequence length="565" mass="64596">MAERTLSPPPSLSSVPKSPPPPIQQTPEGNPVFVNFDDKYRCVVCKGVAREAVQTRCGHRGCEECFSNLLKGDPTDVKCPAEEESCCVLQAKEIFRDFGARREIRLLRVFCTYKTKGCKDVVRWKDLQEHESECCYRPSKCRFSQVGCPEITIQKEVSDHEKNCPFRLEVCRYCFEEIQHQLIKDHLDNTCPNYEIPCLYQCGVNPAQRRQMVEHFNKECPNRPIKCKYHSIGCEFTGSEAEVDQHTKSACDRHVELSVVRATEASLDGLHAREKSRELDGKFAELQQLMKRNVQLMEETKDGVEALKNTIKDVRLKVVAQTERLITVERKVSGVADKETQDKMSRELMLVKEQQTSVENRVTQLERIGPMGGQNDQSADMVTHHDRQLGIMDLRLAELDLRFQVMETASYNGVLMWKIRDYSRRKLDAKLGKTISLYSQPFYTGRFGYKMCARVYLNGDGVGKGSHLSLFFVIQRGEYDALLPWPFRQKVTLMLLDQDSGSRHLVDSFRPDITSSSFKRPTTDMNVASGCPLFVSHGVLETPTFLQDDTIFLKVVVDLEGLRQH</sequence>
<evidence type="ECO:0000259" key="14">
    <source>
        <dbReference type="PROSITE" id="PS50089"/>
    </source>
</evidence>
<name>A0A8B8DSQ0_CRAVI</name>
<dbReference type="SUPFAM" id="SSF57953">
    <property type="entry name" value="Trimerization domain of TRAF"/>
    <property type="match status" value="1"/>
</dbReference>
<dbReference type="Gene3D" id="2.60.210.10">
    <property type="entry name" value="Apoptosis, Tumor Necrosis Factor Receptor Associated Protein 2, Chain A"/>
    <property type="match status" value="1"/>
</dbReference>
<keyword evidence="4" id="KW-0053">Apoptosis</keyword>
<dbReference type="InterPro" id="IPR001293">
    <property type="entry name" value="Znf_TRAF"/>
</dbReference>
<dbReference type="SUPFAM" id="SSF49599">
    <property type="entry name" value="TRAF domain-like"/>
    <property type="match status" value="3"/>
</dbReference>
<organism evidence="17 19">
    <name type="scientific">Crassostrea virginica</name>
    <name type="common">Eastern oyster</name>
    <dbReference type="NCBI Taxonomy" id="6565"/>
    <lineage>
        <taxon>Eukaryota</taxon>
        <taxon>Metazoa</taxon>
        <taxon>Spiralia</taxon>
        <taxon>Lophotrochozoa</taxon>
        <taxon>Mollusca</taxon>
        <taxon>Bivalvia</taxon>
        <taxon>Autobranchia</taxon>
        <taxon>Pteriomorphia</taxon>
        <taxon>Ostreida</taxon>
        <taxon>Ostreoidea</taxon>
        <taxon>Ostreidae</taxon>
        <taxon>Crassostrea</taxon>
    </lineage>
</organism>
<dbReference type="PROSITE" id="PS50144">
    <property type="entry name" value="MATH"/>
    <property type="match status" value="1"/>
</dbReference>
<dbReference type="Pfam" id="PF21355">
    <property type="entry name" value="TRAF-mep_MATH"/>
    <property type="match status" value="1"/>
</dbReference>
<dbReference type="GO" id="GO:0005737">
    <property type="term" value="C:cytoplasm"/>
    <property type="evidence" value="ECO:0007669"/>
    <property type="project" value="UniProtKB-SubCell"/>
</dbReference>
<evidence type="ECO:0000256" key="8">
    <source>
        <dbReference type="ARBA" id="ARBA00022833"/>
    </source>
</evidence>
<proteinExistence type="predicted"/>
<feature type="zinc finger region" description="TRAF-type" evidence="11">
    <location>
        <begin position="186"/>
        <end position="234"/>
    </location>
</feature>
<feature type="domain" description="MATH" evidence="15">
    <location>
        <begin position="412"/>
        <end position="557"/>
    </location>
</feature>
<evidence type="ECO:0000313" key="17">
    <source>
        <dbReference type="Proteomes" id="UP000694844"/>
    </source>
</evidence>
<keyword evidence="3" id="KW-1017">Isopeptide bond</keyword>
<keyword evidence="17" id="KW-1185">Reference proteome</keyword>
<keyword evidence="5 11" id="KW-0479">Metal-binding</keyword>
<feature type="compositionally biased region" description="Pro residues" evidence="13">
    <location>
        <begin position="7"/>
        <end position="24"/>
    </location>
</feature>
<dbReference type="InterPro" id="IPR013083">
    <property type="entry name" value="Znf_RING/FYVE/PHD"/>
</dbReference>
<keyword evidence="2" id="KW-0963">Cytoplasm</keyword>
<keyword evidence="9" id="KW-0832">Ubl conjugation</keyword>
<dbReference type="Proteomes" id="UP000694844">
    <property type="component" value="Chromosome 4"/>
</dbReference>
<dbReference type="OrthoDB" id="5947827at2759"/>
<dbReference type="PROSITE" id="PS50089">
    <property type="entry name" value="ZF_RING_2"/>
    <property type="match status" value="1"/>
</dbReference>
<accession>A0A8B8DSQ0</accession>
<keyword evidence="6" id="KW-0677">Repeat</keyword>
<dbReference type="SMART" id="SM00061">
    <property type="entry name" value="MATH"/>
    <property type="match status" value="1"/>
</dbReference>
<dbReference type="GO" id="GO:0009898">
    <property type="term" value="C:cytoplasmic side of plasma membrane"/>
    <property type="evidence" value="ECO:0007669"/>
    <property type="project" value="TreeGrafter"/>
</dbReference>
<dbReference type="FunFam" id="2.60.210.10:FF:000001">
    <property type="entry name" value="TNF receptor-associated factor"/>
    <property type="match status" value="1"/>
</dbReference>
<reference evidence="18 19" key="1">
    <citation type="submission" date="2025-04" db="UniProtKB">
        <authorList>
            <consortium name="RefSeq"/>
        </authorList>
    </citation>
    <scope>IDENTIFICATION</scope>
    <source>
        <tissue evidence="18 19">Whole sample</tissue>
    </source>
</reference>
<evidence type="ECO:0000313" key="18">
    <source>
        <dbReference type="RefSeq" id="XP_022330015.1"/>
    </source>
</evidence>
<feature type="region of interest" description="Disordered" evidence="13">
    <location>
        <begin position="1"/>
        <end position="30"/>
    </location>
</feature>
<dbReference type="PIRSF" id="PIRSF015614">
    <property type="entry name" value="TRAF"/>
    <property type="match status" value="1"/>
</dbReference>
<evidence type="ECO:0000256" key="9">
    <source>
        <dbReference type="ARBA" id="ARBA00022843"/>
    </source>
</evidence>
<feature type="coiled-coil region" evidence="12">
    <location>
        <begin position="279"/>
        <end position="324"/>
    </location>
</feature>
<dbReference type="InterPro" id="IPR018957">
    <property type="entry name" value="Znf_C3HC4_RING-type"/>
</dbReference>
<evidence type="ECO:0000256" key="2">
    <source>
        <dbReference type="ARBA" id="ARBA00022490"/>
    </source>
</evidence>
<dbReference type="GeneID" id="111128592"/>
<evidence type="ECO:0000256" key="12">
    <source>
        <dbReference type="SAM" id="Coils"/>
    </source>
</evidence>
<protein>
    <submittedName>
        <fullName evidence="18 19">TNF receptor-associated factor 3-like</fullName>
    </submittedName>
</protein>
<keyword evidence="8 11" id="KW-0862">Zinc</keyword>
<dbReference type="PANTHER" id="PTHR10131">
    <property type="entry name" value="TNF RECEPTOR ASSOCIATED FACTOR"/>
    <property type="match status" value="1"/>
</dbReference>